<dbReference type="KEGG" id="reu:Reut_B4682"/>
<protein>
    <recommendedName>
        <fullName evidence="2">Transcriptional regulator TetR C-terminal Proteobacteria type domain-containing protein</fullName>
    </recommendedName>
</protein>
<dbReference type="Gene3D" id="1.10.357.10">
    <property type="entry name" value="Tetracycline Repressor, domain 2"/>
    <property type="match status" value="1"/>
</dbReference>
<evidence type="ECO:0000259" key="2">
    <source>
        <dbReference type="Pfam" id="PF14246"/>
    </source>
</evidence>
<evidence type="ECO:0000313" key="3">
    <source>
        <dbReference type="EMBL" id="AAZ64031.1"/>
    </source>
</evidence>
<dbReference type="STRING" id="264198.Reut_B4682"/>
<organism evidence="3">
    <name type="scientific">Cupriavidus pinatubonensis (strain JMP 134 / LMG 1197)</name>
    <name type="common">Cupriavidus necator (strain JMP 134)</name>
    <dbReference type="NCBI Taxonomy" id="264198"/>
    <lineage>
        <taxon>Bacteria</taxon>
        <taxon>Pseudomonadati</taxon>
        <taxon>Pseudomonadota</taxon>
        <taxon>Betaproteobacteria</taxon>
        <taxon>Burkholderiales</taxon>
        <taxon>Burkholderiaceae</taxon>
        <taxon>Cupriavidus</taxon>
    </lineage>
</organism>
<dbReference type="HOGENOM" id="CLU_1445422_0_0_4"/>
<dbReference type="InterPro" id="IPR039536">
    <property type="entry name" value="TetR_C_Proteobacteria"/>
</dbReference>
<reference evidence="3" key="1">
    <citation type="submission" date="2005-08" db="EMBL/GenBank/DDBJ databases">
        <title>Complete sequence of chromosome 2 of Ralstonia eutropha JMP134.</title>
        <authorList>
            <person name="Copeland A."/>
            <person name="Lucas S."/>
            <person name="Lapidus A."/>
            <person name="Barry K."/>
            <person name="Detter J.C."/>
            <person name="Glavina T."/>
            <person name="Hammon N."/>
            <person name="Israni S."/>
            <person name="Pitluck S."/>
            <person name="Goltsman E."/>
            <person name="Martinez M."/>
            <person name="Schmutz J."/>
            <person name="Larimer F."/>
            <person name="Land M."/>
            <person name="Lykidis A."/>
            <person name="Richardson P."/>
        </authorList>
    </citation>
    <scope>NUCLEOTIDE SEQUENCE [LARGE SCALE GENOMIC DNA]</scope>
    <source>
        <strain evidence="3">JMP134</strain>
    </source>
</reference>
<dbReference type="EMBL" id="CP000091">
    <property type="protein sequence ID" value="AAZ64031.1"/>
    <property type="molecule type" value="Genomic_DNA"/>
</dbReference>
<sequence length="187" mass="20330">MPRRTWCSAPGNIVGWGDGLFGTGRCRHAPSANVSTGFAARSVNSLLTFLRLIIAEARRFPEIGQVWYTRGPLAACQYVAAYLAQQQASGTKLNAAPEVAAQHFLFGNVERRVLPLAITLPAVPHLCCKGSLQAVVDQRRHAHRMASVCPISRRPPWPANPSAIPSRTTCSPRKTQLSSSSTISRCR</sequence>
<feature type="region of interest" description="Disordered" evidence="1">
    <location>
        <begin position="159"/>
        <end position="187"/>
    </location>
</feature>
<proteinExistence type="predicted"/>
<accession>Q46S53</accession>
<feature type="compositionally biased region" description="Polar residues" evidence="1">
    <location>
        <begin position="163"/>
        <end position="187"/>
    </location>
</feature>
<feature type="domain" description="Transcriptional regulator TetR C-terminal Proteobacteria type" evidence="2">
    <location>
        <begin position="46"/>
        <end position="105"/>
    </location>
</feature>
<evidence type="ECO:0000256" key="1">
    <source>
        <dbReference type="SAM" id="MobiDB-lite"/>
    </source>
</evidence>
<dbReference type="AlphaFoldDB" id="Q46S53"/>
<name>Q46S53_CUPPJ</name>
<dbReference type="eggNOG" id="COG1309">
    <property type="taxonomic scope" value="Bacteria"/>
</dbReference>
<gene>
    <name evidence="3" type="ordered locus">Reut_B4682</name>
</gene>
<dbReference type="Pfam" id="PF14246">
    <property type="entry name" value="TetR_C_7"/>
    <property type="match status" value="1"/>
</dbReference>